<dbReference type="PANTHER" id="PTHR30146:SF120">
    <property type="entry name" value="ALANINE RACEMASE"/>
    <property type="match status" value="1"/>
</dbReference>
<protein>
    <submittedName>
        <fullName evidence="5">LacI family transcriptional regulator</fullName>
    </submittedName>
</protein>
<dbReference type="InterPro" id="IPR046335">
    <property type="entry name" value="LacI/GalR-like_sensor"/>
</dbReference>
<keyword evidence="6" id="KW-1185">Reference proteome</keyword>
<dbReference type="PROSITE" id="PS50932">
    <property type="entry name" value="HTH_LACI_2"/>
    <property type="match status" value="1"/>
</dbReference>
<comment type="caution">
    <text evidence="5">The sequence shown here is derived from an EMBL/GenBank/DDBJ whole genome shotgun (WGS) entry which is preliminary data.</text>
</comment>
<dbReference type="RefSeq" id="WP_096610482.1">
    <property type="nucleotide sequence ID" value="NZ_NWVD01000001.1"/>
</dbReference>
<dbReference type="Pfam" id="PF00356">
    <property type="entry name" value="LacI"/>
    <property type="match status" value="1"/>
</dbReference>
<proteinExistence type="predicted"/>
<dbReference type="AlphaFoldDB" id="A0A2A4I4A0"/>
<dbReference type="InterPro" id="IPR028082">
    <property type="entry name" value="Peripla_BP_I"/>
</dbReference>
<evidence type="ECO:0000313" key="6">
    <source>
        <dbReference type="Proteomes" id="UP000218784"/>
    </source>
</evidence>
<dbReference type="Gene3D" id="1.10.260.40">
    <property type="entry name" value="lambda repressor-like DNA-binding domains"/>
    <property type="match status" value="1"/>
</dbReference>
<feature type="domain" description="HTH lacI-type" evidence="4">
    <location>
        <begin position="19"/>
        <end position="73"/>
    </location>
</feature>
<dbReference type="Gene3D" id="3.40.50.2300">
    <property type="match status" value="2"/>
</dbReference>
<dbReference type="GO" id="GO:0003700">
    <property type="term" value="F:DNA-binding transcription factor activity"/>
    <property type="evidence" value="ECO:0007669"/>
    <property type="project" value="TreeGrafter"/>
</dbReference>
<dbReference type="SUPFAM" id="SSF47413">
    <property type="entry name" value="lambda repressor-like DNA-binding domains"/>
    <property type="match status" value="1"/>
</dbReference>
<evidence type="ECO:0000256" key="3">
    <source>
        <dbReference type="ARBA" id="ARBA00023163"/>
    </source>
</evidence>
<dbReference type="EMBL" id="NWVD01000001">
    <property type="protein sequence ID" value="PCG10737.1"/>
    <property type="molecule type" value="Genomic_DNA"/>
</dbReference>
<keyword evidence="3" id="KW-0804">Transcription</keyword>
<evidence type="ECO:0000256" key="1">
    <source>
        <dbReference type="ARBA" id="ARBA00023015"/>
    </source>
</evidence>
<dbReference type="CDD" id="cd01392">
    <property type="entry name" value="HTH_LacI"/>
    <property type="match status" value="1"/>
</dbReference>
<gene>
    <name evidence="5" type="ORF">COA17_05010</name>
</gene>
<keyword evidence="2" id="KW-0238">DNA-binding</keyword>
<dbReference type="SUPFAM" id="SSF53822">
    <property type="entry name" value="Periplasmic binding protein-like I"/>
    <property type="match status" value="1"/>
</dbReference>
<dbReference type="Pfam" id="PF13377">
    <property type="entry name" value="Peripla_BP_3"/>
    <property type="match status" value="1"/>
</dbReference>
<name>A0A2A4I4A0_9SPHN</name>
<evidence type="ECO:0000259" key="4">
    <source>
        <dbReference type="PROSITE" id="PS50932"/>
    </source>
</evidence>
<dbReference type="Proteomes" id="UP000218784">
    <property type="component" value="Unassembled WGS sequence"/>
</dbReference>
<evidence type="ECO:0000256" key="2">
    <source>
        <dbReference type="ARBA" id="ARBA00023125"/>
    </source>
</evidence>
<organism evidence="5 6">
    <name type="scientific">Sphingomonas ginsenosidimutans</name>
    <dbReference type="NCBI Taxonomy" id="862134"/>
    <lineage>
        <taxon>Bacteria</taxon>
        <taxon>Pseudomonadati</taxon>
        <taxon>Pseudomonadota</taxon>
        <taxon>Alphaproteobacteria</taxon>
        <taxon>Sphingomonadales</taxon>
        <taxon>Sphingomonadaceae</taxon>
        <taxon>Sphingomonas</taxon>
    </lineage>
</organism>
<dbReference type="InterPro" id="IPR000843">
    <property type="entry name" value="HTH_LacI"/>
</dbReference>
<reference evidence="5 6" key="1">
    <citation type="submission" date="2017-09" db="EMBL/GenBank/DDBJ databases">
        <title>Sphingomonas ginsenosidimutans KACC 14949, whole genome shotgun sequence.</title>
        <authorList>
            <person name="Feng G."/>
            <person name="Zhu H."/>
        </authorList>
    </citation>
    <scope>NUCLEOTIDE SEQUENCE [LARGE SCALE GENOMIC DNA]</scope>
    <source>
        <strain evidence="5 6">KACC 14949</strain>
    </source>
</reference>
<accession>A0A2A4I4A0</accession>
<evidence type="ECO:0000313" key="5">
    <source>
        <dbReference type="EMBL" id="PCG10737.1"/>
    </source>
</evidence>
<sequence length="347" mass="37496">MGDGGSEDGVFGDGGDRVRNMADLARLTGVHVATVSRALADSPLVSKATRDKIKALAAEHGFRPNEMARRLRVKRSNMIGVVVPLGHEQRQHLSDPFFMTILGHLADGVTANGYDLMLSRVVPSGDDWLDDIVDSGMLDGVLVIGQSDQLAVIERTAARYRQMVVWGHHREGQRHCAVGVDNYLGGRLAGERLIERGCRRIAFMGEIRTLELTERHAGVRDVCAERGVDAPLQLDTHLASDVMYEEIAAHWDAVGGRIDGIAAASDVIAMQAVRVLADRGVRVPDDIAITGFDDLPLAEQMVPRLTTVRQDIASGARAMTDALLARIAGYDAPSVVMTPQLVVRASA</sequence>
<keyword evidence="1" id="KW-0805">Transcription regulation</keyword>
<dbReference type="InterPro" id="IPR010982">
    <property type="entry name" value="Lambda_DNA-bd_dom_sf"/>
</dbReference>
<dbReference type="SMART" id="SM00354">
    <property type="entry name" value="HTH_LACI"/>
    <property type="match status" value="1"/>
</dbReference>
<dbReference type="PANTHER" id="PTHR30146">
    <property type="entry name" value="LACI-RELATED TRANSCRIPTIONAL REPRESSOR"/>
    <property type="match status" value="1"/>
</dbReference>
<dbReference type="GO" id="GO:0000976">
    <property type="term" value="F:transcription cis-regulatory region binding"/>
    <property type="evidence" value="ECO:0007669"/>
    <property type="project" value="TreeGrafter"/>
</dbReference>